<sequence length="90" mass="9896">MTAIGNGKISELELDHDPVKIICPACQVPIETEVSYKISSRTHMQGFVVLLFAFCCGFCVLPYCLNAFKDAYHKCPKCNALIGCHEGAEL</sequence>
<dbReference type="Proteomes" id="UP000183832">
    <property type="component" value="Unassembled WGS sequence"/>
</dbReference>
<comment type="subcellular location">
    <subcellularLocation>
        <location evidence="2">Endosome membrane</location>
        <topology evidence="2">Peripheral membrane protein</topology>
    </subcellularLocation>
    <subcellularLocation>
        <location evidence="1">Late endosome membrane</location>
    </subcellularLocation>
    <subcellularLocation>
        <location evidence="3">Lysosome membrane</location>
        <topology evidence="3">Peripheral membrane protein</topology>
        <orientation evidence="3">Cytoplasmic side</orientation>
    </subcellularLocation>
</comment>
<keyword evidence="11" id="KW-1185">Reference proteome</keyword>
<gene>
    <name evidence="10" type="ORF">CLUMA_CG004284</name>
</gene>
<proteinExistence type="inferred from homology"/>
<evidence type="ECO:0000256" key="6">
    <source>
        <dbReference type="ARBA" id="ARBA00022833"/>
    </source>
</evidence>
<dbReference type="PANTHER" id="PTHR23292:SF6">
    <property type="entry name" value="FI16602P1-RELATED"/>
    <property type="match status" value="1"/>
</dbReference>
<dbReference type="OrthoDB" id="5599753at2759"/>
<evidence type="ECO:0000313" key="10">
    <source>
        <dbReference type="EMBL" id="CRK90582.1"/>
    </source>
</evidence>
<evidence type="ECO:0000256" key="7">
    <source>
        <dbReference type="ARBA" id="ARBA00023136"/>
    </source>
</evidence>
<protein>
    <submittedName>
        <fullName evidence="10">CLUMA_CG004284, isoform A</fullName>
    </submittedName>
</protein>
<evidence type="ECO:0000256" key="4">
    <source>
        <dbReference type="ARBA" id="ARBA00005975"/>
    </source>
</evidence>
<evidence type="ECO:0000256" key="3">
    <source>
        <dbReference type="ARBA" id="ARBA00004630"/>
    </source>
</evidence>
<accession>A0A1J1HVQ1</accession>
<dbReference type="GO" id="GO:0031902">
    <property type="term" value="C:late endosome membrane"/>
    <property type="evidence" value="ECO:0007669"/>
    <property type="project" value="UniProtKB-SubCell"/>
</dbReference>
<dbReference type="GO" id="GO:0005765">
    <property type="term" value="C:lysosomal membrane"/>
    <property type="evidence" value="ECO:0007669"/>
    <property type="project" value="UniProtKB-SubCell"/>
</dbReference>
<evidence type="ECO:0000256" key="5">
    <source>
        <dbReference type="ARBA" id="ARBA00022723"/>
    </source>
</evidence>
<dbReference type="Pfam" id="PF10601">
    <property type="entry name" value="zf-LITAF-like"/>
    <property type="match status" value="1"/>
</dbReference>
<comment type="similarity">
    <text evidence="4">Belongs to the CDIP1/LITAF family.</text>
</comment>
<name>A0A1J1HVQ1_9DIPT</name>
<evidence type="ECO:0000256" key="1">
    <source>
        <dbReference type="ARBA" id="ARBA00004414"/>
    </source>
</evidence>
<keyword evidence="5" id="KW-0479">Metal-binding</keyword>
<evidence type="ECO:0000256" key="2">
    <source>
        <dbReference type="ARBA" id="ARBA00004481"/>
    </source>
</evidence>
<dbReference type="EMBL" id="CVRI01000020">
    <property type="protein sequence ID" value="CRK90582.1"/>
    <property type="molecule type" value="Genomic_DNA"/>
</dbReference>
<keyword evidence="6" id="KW-0862">Zinc</keyword>
<evidence type="ECO:0000256" key="8">
    <source>
        <dbReference type="SAM" id="Phobius"/>
    </source>
</evidence>
<evidence type="ECO:0000259" key="9">
    <source>
        <dbReference type="PROSITE" id="PS51837"/>
    </source>
</evidence>
<dbReference type="GO" id="GO:0008270">
    <property type="term" value="F:zinc ion binding"/>
    <property type="evidence" value="ECO:0007669"/>
    <property type="project" value="TreeGrafter"/>
</dbReference>
<keyword evidence="7 8" id="KW-0472">Membrane</keyword>
<dbReference type="SMART" id="SM00714">
    <property type="entry name" value="LITAF"/>
    <property type="match status" value="1"/>
</dbReference>
<dbReference type="InterPro" id="IPR037519">
    <property type="entry name" value="LITAF_fam"/>
</dbReference>
<organism evidence="10 11">
    <name type="scientific">Clunio marinus</name>
    <dbReference type="NCBI Taxonomy" id="568069"/>
    <lineage>
        <taxon>Eukaryota</taxon>
        <taxon>Metazoa</taxon>
        <taxon>Ecdysozoa</taxon>
        <taxon>Arthropoda</taxon>
        <taxon>Hexapoda</taxon>
        <taxon>Insecta</taxon>
        <taxon>Pterygota</taxon>
        <taxon>Neoptera</taxon>
        <taxon>Endopterygota</taxon>
        <taxon>Diptera</taxon>
        <taxon>Nematocera</taxon>
        <taxon>Chironomoidea</taxon>
        <taxon>Chironomidae</taxon>
        <taxon>Clunio</taxon>
    </lineage>
</organism>
<dbReference type="AlphaFoldDB" id="A0A1J1HVQ1"/>
<reference evidence="10 11" key="1">
    <citation type="submission" date="2015-04" db="EMBL/GenBank/DDBJ databases">
        <authorList>
            <person name="Syromyatnikov M.Y."/>
            <person name="Popov V.N."/>
        </authorList>
    </citation>
    <scope>NUCLEOTIDE SEQUENCE [LARGE SCALE GENOMIC DNA]</scope>
</reference>
<evidence type="ECO:0000313" key="11">
    <source>
        <dbReference type="Proteomes" id="UP000183832"/>
    </source>
</evidence>
<feature type="transmembrane region" description="Helical" evidence="8">
    <location>
        <begin position="47"/>
        <end position="68"/>
    </location>
</feature>
<dbReference type="PANTHER" id="PTHR23292">
    <property type="entry name" value="LIPOPOLYSACCHARIDE-INDUCED TUMOR NECROSIS FACTOR-ALPHA FACTOR"/>
    <property type="match status" value="1"/>
</dbReference>
<keyword evidence="8" id="KW-0812">Transmembrane</keyword>
<keyword evidence="8" id="KW-1133">Transmembrane helix</keyword>
<dbReference type="PROSITE" id="PS51837">
    <property type="entry name" value="LITAF"/>
    <property type="match status" value="1"/>
</dbReference>
<dbReference type="InterPro" id="IPR006629">
    <property type="entry name" value="LITAF"/>
</dbReference>
<feature type="domain" description="LITAF" evidence="9">
    <location>
        <begin position="1"/>
        <end position="87"/>
    </location>
</feature>